<dbReference type="InterPro" id="IPR020094">
    <property type="entry name" value="TruA/RsuA/RluB/E/F_N"/>
</dbReference>
<sequence length="234" mass="26064">MRINKYIASCGITSRRKADQLILDGRVAVNGVIMREPGYDVKQGEEVTCDGIRIAPERDKIYILLNKPLGYVTTTSDDRGRPTVLDLIQDEDRRIFPVGRLDYNTSGLLILTNDGDVANKLMHPSKELEKTYRAVVSGILTCGKIARLECGVNIGGFKTSPAKVEVRKHNKKSTVVDITIHEGKNHQVRRMFKAVGAPVQELQRIRIGKLMIGRLAIGGYRKLGPAEVEYLHSI</sequence>
<evidence type="ECO:0000256" key="5">
    <source>
        <dbReference type="RuleBase" id="RU003887"/>
    </source>
</evidence>
<dbReference type="InterPro" id="IPR002942">
    <property type="entry name" value="S4_RNA-bd"/>
</dbReference>
<evidence type="ECO:0000256" key="3">
    <source>
        <dbReference type="ARBA" id="ARBA00023235"/>
    </source>
</evidence>
<dbReference type="RefSeq" id="WP_178978457.1">
    <property type="nucleotide sequence ID" value="NZ_CAUVNY010000001.1"/>
</dbReference>
<evidence type="ECO:0000313" key="7">
    <source>
        <dbReference type="EMBL" id="NWO23332.1"/>
    </source>
</evidence>
<accession>A0A7Y9B0X2</accession>
<dbReference type="InterPro" id="IPR000748">
    <property type="entry name" value="PsdUridine_synth_RsuA/RluB/E/F"/>
</dbReference>
<dbReference type="InterPro" id="IPR020103">
    <property type="entry name" value="PsdUridine_synth_cat_dom_sf"/>
</dbReference>
<dbReference type="InterPro" id="IPR036986">
    <property type="entry name" value="S4_RNA-bd_sf"/>
</dbReference>
<dbReference type="CDD" id="cd00165">
    <property type="entry name" value="S4"/>
    <property type="match status" value="1"/>
</dbReference>
<dbReference type="Proteomes" id="UP000526307">
    <property type="component" value="Unassembled WGS sequence"/>
</dbReference>
<dbReference type="GO" id="GO:0120159">
    <property type="term" value="F:rRNA pseudouridine synthase activity"/>
    <property type="evidence" value="ECO:0007669"/>
    <property type="project" value="UniProtKB-ARBA"/>
</dbReference>
<dbReference type="CDD" id="cd02870">
    <property type="entry name" value="PseudoU_synth_RsuA_like"/>
    <property type="match status" value="1"/>
</dbReference>
<dbReference type="Pfam" id="PF00849">
    <property type="entry name" value="PseudoU_synth_2"/>
    <property type="match status" value="1"/>
</dbReference>
<dbReference type="PANTHER" id="PTHR47683">
    <property type="entry name" value="PSEUDOURIDINE SYNTHASE FAMILY PROTEIN-RELATED"/>
    <property type="match status" value="1"/>
</dbReference>
<evidence type="ECO:0000259" key="6">
    <source>
        <dbReference type="SMART" id="SM00363"/>
    </source>
</evidence>
<dbReference type="Gene3D" id="3.30.70.580">
    <property type="entry name" value="Pseudouridine synthase I, catalytic domain, N-terminal subdomain"/>
    <property type="match status" value="1"/>
</dbReference>
<evidence type="ECO:0000256" key="2">
    <source>
        <dbReference type="ARBA" id="ARBA00022884"/>
    </source>
</evidence>
<dbReference type="PROSITE" id="PS50889">
    <property type="entry name" value="S4"/>
    <property type="match status" value="1"/>
</dbReference>
<comment type="similarity">
    <text evidence="1 5">Belongs to the pseudouridine synthase RsuA family.</text>
</comment>
<dbReference type="InterPro" id="IPR042092">
    <property type="entry name" value="PsdUridine_s_RsuA/RluB/E/F_cat"/>
</dbReference>
<dbReference type="EMBL" id="JABXYR010000001">
    <property type="protein sequence ID" value="NWO23332.1"/>
    <property type="molecule type" value="Genomic_DNA"/>
</dbReference>
<dbReference type="EC" id="5.4.99.-" evidence="5"/>
<comment type="caution">
    <text evidence="7">The sequence shown here is derived from an EMBL/GenBank/DDBJ whole genome shotgun (WGS) entry which is preliminary data.</text>
</comment>
<dbReference type="FunFam" id="3.30.70.1560:FF:000001">
    <property type="entry name" value="Pseudouridine synthase"/>
    <property type="match status" value="1"/>
</dbReference>
<evidence type="ECO:0000313" key="8">
    <source>
        <dbReference type="Proteomes" id="UP000526307"/>
    </source>
</evidence>
<dbReference type="PROSITE" id="PS01149">
    <property type="entry name" value="PSI_RSU"/>
    <property type="match status" value="1"/>
</dbReference>
<dbReference type="AlphaFoldDB" id="A0A7Y9B0X2"/>
<reference evidence="7 8" key="1">
    <citation type="submission" date="2020-06" db="EMBL/GenBank/DDBJ databases">
        <title>Mogibacterium timidum strain W9173 genomic sequence.</title>
        <authorList>
            <person name="Wade W.G."/>
            <person name="Johnston C.D."/>
            <person name="Chen T."/>
            <person name="Dewhirst F.E."/>
        </authorList>
    </citation>
    <scope>NUCLEOTIDE SEQUENCE [LARGE SCALE GENOMIC DNA]</scope>
    <source>
        <strain evidence="7 8">W9173</strain>
    </source>
</reference>
<dbReference type="SUPFAM" id="SSF55174">
    <property type="entry name" value="Alpha-L RNA-binding motif"/>
    <property type="match status" value="1"/>
</dbReference>
<dbReference type="Gene3D" id="3.30.70.1560">
    <property type="entry name" value="Alpha-L RNA-binding motif"/>
    <property type="match status" value="1"/>
</dbReference>
<dbReference type="FunFam" id="3.10.290.10:FF:000003">
    <property type="entry name" value="Pseudouridine synthase"/>
    <property type="match status" value="1"/>
</dbReference>
<dbReference type="Pfam" id="PF01479">
    <property type="entry name" value="S4"/>
    <property type="match status" value="1"/>
</dbReference>
<protein>
    <recommendedName>
        <fullName evidence="5">Pseudouridine synthase</fullName>
        <ecNumber evidence="5">5.4.99.-</ecNumber>
    </recommendedName>
</protein>
<keyword evidence="8" id="KW-1185">Reference proteome</keyword>
<keyword evidence="3 5" id="KW-0413">Isomerase</keyword>
<dbReference type="SUPFAM" id="SSF55120">
    <property type="entry name" value="Pseudouridine synthase"/>
    <property type="match status" value="1"/>
</dbReference>
<gene>
    <name evidence="7" type="ORF">HW270_04450</name>
</gene>
<evidence type="ECO:0000256" key="1">
    <source>
        <dbReference type="ARBA" id="ARBA00008348"/>
    </source>
</evidence>
<dbReference type="SMART" id="SM00363">
    <property type="entry name" value="S4"/>
    <property type="match status" value="1"/>
</dbReference>
<dbReference type="GO" id="GO:0000455">
    <property type="term" value="P:enzyme-directed rRNA pseudouridine synthesis"/>
    <property type="evidence" value="ECO:0007669"/>
    <property type="project" value="UniProtKB-ARBA"/>
</dbReference>
<dbReference type="InterPro" id="IPR006145">
    <property type="entry name" value="PsdUridine_synth_RsuA/RluA"/>
</dbReference>
<evidence type="ECO:0000256" key="4">
    <source>
        <dbReference type="PROSITE-ProRule" id="PRU00182"/>
    </source>
</evidence>
<feature type="domain" description="RNA-binding S4" evidence="6">
    <location>
        <begin position="1"/>
        <end position="62"/>
    </location>
</feature>
<dbReference type="GO" id="GO:0003723">
    <property type="term" value="F:RNA binding"/>
    <property type="evidence" value="ECO:0007669"/>
    <property type="project" value="UniProtKB-KW"/>
</dbReference>
<dbReference type="InterPro" id="IPR050343">
    <property type="entry name" value="RsuA_PseudoU_synthase"/>
</dbReference>
<dbReference type="Gene3D" id="3.10.290.10">
    <property type="entry name" value="RNA-binding S4 domain"/>
    <property type="match status" value="1"/>
</dbReference>
<name>A0A7Y9B0X2_9FIRM</name>
<dbReference type="GO" id="GO:0005829">
    <property type="term" value="C:cytosol"/>
    <property type="evidence" value="ECO:0007669"/>
    <property type="project" value="UniProtKB-ARBA"/>
</dbReference>
<dbReference type="InterPro" id="IPR018496">
    <property type="entry name" value="PsdUridine_synth_RsuA/RluB_CS"/>
</dbReference>
<dbReference type="NCBIfam" id="TIGR00093">
    <property type="entry name" value="pseudouridine synthase"/>
    <property type="match status" value="1"/>
</dbReference>
<keyword evidence="2 4" id="KW-0694">RNA-binding</keyword>
<proteinExistence type="inferred from homology"/>
<organism evidence="7 8">
    <name type="scientific">Mogibacterium timidum</name>
    <dbReference type="NCBI Taxonomy" id="35519"/>
    <lineage>
        <taxon>Bacteria</taxon>
        <taxon>Bacillati</taxon>
        <taxon>Bacillota</taxon>
        <taxon>Clostridia</taxon>
        <taxon>Peptostreptococcales</taxon>
        <taxon>Anaerovoracaceae</taxon>
        <taxon>Mogibacterium</taxon>
    </lineage>
</organism>
<dbReference type="PANTHER" id="PTHR47683:SF2">
    <property type="entry name" value="RNA-BINDING S4 DOMAIN-CONTAINING PROTEIN"/>
    <property type="match status" value="1"/>
</dbReference>